<proteinExistence type="inferred from homology"/>
<evidence type="ECO:0000313" key="5">
    <source>
        <dbReference type="EMBL" id="AYF76746.1"/>
    </source>
</evidence>
<organism evidence="5 6">
    <name type="scientific">Nocardia yunnanensis</name>
    <dbReference type="NCBI Taxonomy" id="2382165"/>
    <lineage>
        <taxon>Bacteria</taxon>
        <taxon>Bacillati</taxon>
        <taxon>Actinomycetota</taxon>
        <taxon>Actinomycetes</taxon>
        <taxon>Mycobacteriales</taxon>
        <taxon>Nocardiaceae</taxon>
        <taxon>Nocardia</taxon>
    </lineage>
</organism>
<protein>
    <recommendedName>
        <fullName evidence="3">Carboxylic ester hydrolase</fullName>
        <ecNumber evidence="3">3.1.1.-</ecNumber>
    </recommendedName>
</protein>
<dbReference type="InterPro" id="IPR050309">
    <property type="entry name" value="Type-B_Carboxylest/Lipase"/>
</dbReference>
<keyword evidence="6" id="KW-1185">Reference proteome</keyword>
<evidence type="ECO:0000256" key="2">
    <source>
        <dbReference type="ARBA" id="ARBA00022801"/>
    </source>
</evidence>
<keyword evidence="2 3" id="KW-0378">Hydrolase</keyword>
<dbReference type="Proteomes" id="UP000267164">
    <property type="component" value="Chromosome"/>
</dbReference>
<reference evidence="5 6" key="1">
    <citation type="submission" date="2018-09" db="EMBL/GenBank/DDBJ databases">
        <title>Nocardia yunnanensis sp. nov., an actinomycete isolated from a soil sample.</title>
        <authorList>
            <person name="Zhang J."/>
        </authorList>
    </citation>
    <scope>NUCLEOTIDE SEQUENCE [LARGE SCALE GENOMIC DNA]</scope>
    <source>
        <strain evidence="5 6">CFHS0054</strain>
    </source>
</reference>
<dbReference type="GO" id="GO:0016787">
    <property type="term" value="F:hydrolase activity"/>
    <property type="evidence" value="ECO:0007669"/>
    <property type="project" value="UniProtKB-KW"/>
</dbReference>
<dbReference type="InterPro" id="IPR029058">
    <property type="entry name" value="AB_hydrolase_fold"/>
</dbReference>
<dbReference type="AlphaFoldDB" id="A0A386ZGY6"/>
<dbReference type="SUPFAM" id="SSF53474">
    <property type="entry name" value="alpha/beta-Hydrolases"/>
    <property type="match status" value="1"/>
</dbReference>
<accession>A0A386ZGY6</accession>
<dbReference type="Pfam" id="PF00135">
    <property type="entry name" value="COesterase"/>
    <property type="match status" value="1"/>
</dbReference>
<dbReference type="EMBL" id="CP032568">
    <property type="protein sequence ID" value="AYF76746.1"/>
    <property type="molecule type" value="Genomic_DNA"/>
</dbReference>
<dbReference type="InterPro" id="IPR002018">
    <property type="entry name" value="CarbesteraseB"/>
</dbReference>
<dbReference type="EC" id="3.1.1.-" evidence="3"/>
<dbReference type="KEGG" id="nyu:D7D52_26330"/>
<comment type="similarity">
    <text evidence="1 3">Belongs to the type-B carboxylesterase/lipase family.</text>
</comment>
<dbReference type="PROSITE" id="PS00122">
    <property type="entry name" value="CARBOXYLESTERASE_B_1"/>
    <property type="match status" value="1"/>
</dbReference>
<feature type="domain" description="Carboxylesterase type B" evidence="4">
    <location>
        <begin position="3"/>
        <end position="459"/>
    </location>
</feature>
<evidence type="ECO:0000256" key="1">
    <source>
        <dbReference type="ARBA" id="ARBA00005964"/>
    </source>
</evidence>
<evidence type="ECO:0000256" key="3">
    <source>
        <dbReference type="RuleBase" id="RU361235"/>
    </source>
</evidence>
<dbReference type="RefSeq" id="WP_120740550.1">
    <property type="nucleotide sequence ID" value="NZ_CP032568.1"/>
</dbReference>
<name>A0A386ZGY6_9NOCA</name>
<dbReference type="Gene3D" id="3.40.50.1820">
    <property type="entry name" value="alpha/beta hydrolase"/>
    <property type="match status" value="1"/>
</dbReference>
<dbReference type="OrthoDB" id="3199405at2"/>
<dbReference type="InterPro" id="IPR019826">
    <property type="entry name" value="Carboxylesterase_B_AS"/>
</dbReference>
<evidence type="ECO:0000259" key="4">
    <source>
        <dbReference type="Pfam" id="PF00135"/>
    </source>
</evidence>
<sequence>MAEIVSVSGGKVRGTSDRGVTRFLGIPYAAAPVGPARFEAPRPVAEWSGVRDALEFGPTCVQSPYPPPIHALLGSDGIPGDDYLNVNVWTPEQGGSGLPVLVWIHGGAFVRGSNARAIYDGSSFARDGVVMVSINYRLGVSGFAAVPGSASNRGLRDQIFALEWVQENITAFGGDPGNVTVFGESAGGMSVVALLASPRARGLFRRAIAQSANGSGVATAEDAGKVAGQLAQVLGIEPTVAAFGALGPEALRTAQDAVALALMTDPDPARWGASIITNGLGIMSFFPVIDGDIVPERPTDVLVTQPDLTVPLLTGWTAEEFRFFTFPVGLAAAITEHTLPQFLGRYGVGPAVADCYAAHRPGATPADVFAAVVTDLVFRDDVMRIAEATATAGNPAFVYEFAWRTPVPDLGACHVMEIPFVFDRLDAAPALTGPTPPQPLADEVHRAWVRFATQGDPGWSRFDPATRTVHVFDAPHSHDVADPRADELRALRRARLGTPVS</sequence>
<dbReference type="PANTHER" id="PTHR11559">
    <property type="entry name" value="CARBOXYLESTERASE"/>
    <property type="match status" value="1"/>
</dbReference>
<gene>
    <name evidence="5" type="ORF">D7D52_26330</name>
</gene>
<evidence type="ECO:0000313" key="6">
    <source>
        <dbReference type="Proteomes" id="UP000267164"/>
    </source>
</evidence>